<dbReference type="Pfam" id="PF01026">
    <property type="entry name" value="TatD_DNase"/>
    <property type="match status" value="1"/>
</dbReference>
<keyword evidence="3" id="KW-0479">Metal-binding</keyword>
<reference evidence="5" key="2">
    <citation type="submission" date="2021-01" db="EMBL/GenBank/DDBJ databases">
        <authorList>
            <person name="Schikora-Tamarit M.A."/>
        </authorList>
    </citation>
    <scope>NUCLEOTIDE SEQUENCE</scope>
    <source>
        <strain evidence="5">CBS2887</strain>
    </source>
</reference>
<dbReference type="PANTHER" id="PTHR10060:SF15">
    <property type="entry name" value="DEOXYRIBONUCLEASE TATDN1"/>
    <property type="match status" value="1"/>
</dbReference>
<evidence type="ECO:0000313" key="6">
    <source>
        <dbReference type="Proteomes" id="UP000774326"/>
    </source>
</evidence>
<name>A0A9P8PRG5_WICPI</name>
<dbReference type="Proteomes" id="UP000774326">
    <property type="component" value="Unassembled WGS sequence"/>
</dbReference>
<dbReference type="CDD" id="cd01310">
    <property type="entry name" value="TatD_DNAse"/>
    <property type="match status" value="1"/>
</dbReference>
<evidence type="ECO:0000256" key="4">
    <source>
        <dbReference type="ARBA" id="ARBA00022801"/>
    </source>
</evidence>
<evidence type="ECO:0000256" key="3">
    <source>
        <dbReference type="ARBA" id="ARBA00022723"/>
    </source>
</evidence>
<dbReference type="Gene3D" id="3.20.20.140">
    <property type="entry name" value="Metal-dependent hydrolases"/>
    <property type="match status" value="1"/>
</dbReference>
<dbReference type="GO" id="GO:0046872">
    <property type="term" value="F:metal ion binding"/>
    <property type="evidence" value="ECO:0007669"/>
    <property type="project" value="UniProtKB-KW"/>
</dbReference>
<comment type="caution">
    <text evidence="5">The sequence shown here is derived from an EMBL/GenBank/DDBJ whole genome shotgun (WGS) entry which is preliminary data.</text>
</comment>
<evidence type="ECO:0000256" key="2">
    <source>
        <dbReference type="ARBA" id="ARBA00022722"/>
    </source>
</evidence>
<keyword evidence="4" id="KW-0378">Hydrolase</keyword>
<dbReference type="EMBL" id="JAEUBG010005308">
    <property type="protein sequence ID" value="KAH3676215.1"/>
    <property type="molecule type" value="Genomic_DNA"/>
</dbReference>
<dbReference type="GO" id="GO:0005829">
    <property type="term" value="C:cytosol"/>
    <property type="evidence" value="ECO:0007669"/>
    <property type="project" value="TreeGrafter"/>
</dbReference>
<gene>
    <name evidence="5" type="ORF">WICPIJ_009175</name>
</gene>
<organism evidence="5 6">
    <name type="scientific">Wickerhamomyces pijperi</name>
    <name type="common">Yeast</name>
    <name type="synonym">Pichia pijperi</name>
    <dbReference type="NCBI Taxonomy" id="599730"/>
    <lineage>
        <taxon>Eukaryota</taxon>
        <taxon>Fungi</taxon>
        <taxon>Dikarya</taxon>
        <taxon>Ascomycota</taxon>
        <taxon>Saccharomycotina</taxon>
        <taxon>Saccharomycetes</taxon>
        <taxon>Phaffomycetales</taxon>
        <taxon>Wickerhamomycetaceae</taxon>
        <taxon>Wickerhamomyces</taxon>
    </lineage>
</organism>
<evidence type="ECO:0000256" key="1">
    <source>
        <dbReference type="ARBA" id="ARBA00009275"/>
    </source>
</evidence>
<dbReference type="PROSITE" id="PS01091">
    <property type="entry name" value="TATD_3"/>
    <property type="match status" value="1"/>
</dbReference>
<dbReference type="AlphaFoldDB" id="A0A9P8PRG5"/>
<dbReference type="InterPro" id="IPR050891">
    <property type="entry name" value="TatD-type_Hydrolase"/>
</dbReference>
<accession>A0A9P8PRG5</accession>
<protein>
    <submittedName>
        <fullName evidence="5">Uncharacterized protein</fullName>
    </submittedName>
</protein>
<dbReference type="InterPro" id="IPR032466">
    <property type="entry name" value="Metal_Hydrolase"/>
</dbReference>
<proteinExistence type="inferred from homology"/>
<dbReference type="GO" id="GO:0008296">
    <property type="term" value="F:3'-5'-DNA exonuclease activity"/>
    <property type="evidence" value="ECO:0007669"/>
    <property type="project" value="TreeGrafter"/>
</dbReference>
<dbReference type="InterPro" id="IPR001130">
    <property type="entry name" value="TatD-like"/>
</dbReference>
<dbReference type="PROSITE" id="PS01090">
    <property type="entry name" value="TATD_2"/>
    <property type="match status" value="1"/>
</dbReference>
<dbReference type="PANTHER" id="PTHR10060">
    <property type="entry name" value="TATD FAMILY DEOXYRIBONUCLEASE"/>
    <property type="match status" value="1"/>
</dbReference>
<dbReference type="InterPro" id="IPR018228">
    <property type="entry name" value="DNase_TatD-rel_CS"/>
</dbReference>
<comment type="similarity">
    <text evidence="1">Belongs to the metallo-dependent hydrolases superfamily. TatD-type hydrolase family.</text>
</comment>
<evidence type="ECO:0000313" key="5">
    <source>
        <dbReference type="EMBL" id="KAH3676215.1"/>
    </source>
</evidence>
<keyword evidence="2" id="KW-0540">Nuclease</keyword>
<sequence>MTNGDNINSHQIRYFDIGVNFTDPMFHGKYHDKHHHPSDLEDVILRAKTFNVRKMLLTGSSLSESKTIISLADRYPNYFYTTVGVHPCSVNEINFSVGDEYLTELKDLALLGKKLGVVKAFGEFGLDYDRLHYSSKEDQIKYFKLQLDIAVDVQLPLFLHMRAACDDFVKIIKPYLEVLPKGGVVHSFTGTSEELHKLLELGFYIGVNGCSLKTEENLEVLKEIPLEKLMIETDAPWCEIRKTHAGYKYLTAYPNETYPELKTNQVAAPETAPVPTQANKKKEPSKLDPLLPFPLLKKEHYSTKYNPSTEHLIGELASPLIKSRNEPVHIGQVVEIIAKVKEIPVQQVVDVAWKNTINLFEITETEEDIFFKY</sequence>
<dbReference type="OrthoDB" id="6079689at2759"/>
<keyword evidence="6" id="KW-1185">Reference proteome</keyword>
<reference evidence="5" key="1">
    <citation type="journal article" date="2021" name="Open Biol.">
        <title>Shared evolutionary footprints suggest mitochondrial oxidative damage underlies multiple complex I losses in fungi.</title>
        <authorList>
            <person name="Schikora-Tamarit M.A."/>
            <person name="Marcet-Houben M."/>
            <person name="Nosek J."/>
            <person name="Gabaldon T."/>
        </authorList>
    </citation>
    <scope>NUCLEOTIDE SEQUENCE</scope>
    <source>
        <strain evidence="5">CBS2887</strain>
    </source>
</reference>
<dbReference type="SUPFAM" id="SSF51556">
    <property type="entry name" value="Metallo-dependent hydrolases"/>
    <property type="match status" value="1"/>
</dbReference>